<sequence>MSCEWCEEPEIESITCTVYWELPDGTRAIEITTTPGIQCNACGMEYQSEDVINELEDHLMLIDTTKIGKSISYNELMDQPKLLKRNYFRFN</sequence>
<dbReference type="Pfam" id="PF14122">
    <property type="entry name" value="YokU"/>
    <property type="match status" value="1"/>
</dbReference>
<reference evidence="1 2" key="1">
    <citation type="submission" date="2024-09" db="EMBL/GenBank/DDBJ databases">
        <authorList>
            <person name="Sun Q."/>
            <person name="Mori K."/>
        </authorList>
    </citation>
    <scope>NUCLEOTIDE SEQUENCE [LARGE SCALE GENOMIC DNA]</scope>
    <source>
        <strain evidence="1 2">NCAIM B.02610</strain>
    </source>
</reference>
<accession>A0ABV6KGZ2</accession>
<dbReference type="EMBL" id="JBHLUX010000071">
    <property type="protein sequence ID" value="MFC0472325.1"/>
    <property type="molecule type" value="Genomic_DNA"/>
</dbReference>
<evidence type="ECO:0000313" key="1">
    <source>
        <dbReference type="EMBL" id="MFC0472325.1"/>
    </source>
</evidence>
<evidence type="ECO:0000313" key="2">
    <source>
        <dbReference type="Proteomes" id="UP001589838"/>
    </source>
</evidence>
<dbReference type="InterPro" id="IPR022451">
    <property type="entry name" value="CHP03829_YokU"/>
</dbReference>
<protein>
    <submittedName>
        <fullName evidence="1">YokU family protein</fullName>
    </submittedName>
</protein>
<dbReference type="RefSeq" id="WP_335963998.1">
    <property type="nucleotide sequence ID" value="NZ_JAXBLX010000072.1"/>
</dbReference>
<gene>
    <name evidence="1" type="ORF">ACFFHM_17975</name>
</gene>
<dbReference type="Proteomes" id="UP001589838">
    <property type="component" value="Unassembled WGS sequence"/>
</dbReference>
<dbReference type="InterPro" id="IPR022453">
    <property type="entry name" value="Znf_MqsA-type"/>
</dbReference>
<organism evidence="1 2">
    <name type="scientific">Halalkalibacter kiskunsagensis</name>
    <dbReference type="NCBI Taxonomy" id="1548599"/>
    <lineage>
        <taxon>Bacteria</taxon>
        <taxon>Bacillati</taxon>
        <taxon>Bacillota</taxon>
        <taxon>Bacilli</taxon>
        <taxon>Bacillales</taxon>
        <taxon>Bacillaceae</taxon>
        <taxon>Halalkalibacter</taxon>
    </lineage>
</organism>
<dbReference type="NCBIfam" id="TIGR03829">
    <property type="entry name" value="YokU_near_AblA"/>
    <property type="match status" value="1"/>
</dbReference>
<name>A0ABV6KGZ2_9BACI</name>
<dbReference type="CDD" id="cd12870">
    <property type="entry name" value="MqsA"/>
    <property type="match status" value="1"/>
</dbReference>
<comment type="caution">
    <text evidence="1">The sequence shown here is derived from an EMBL/GenBank/DDBJ whole genome shotgun (WGS) entry which is preliminary data.</text>
</comment>
<proteinExistence type="predicted"/>
<dbReference type="NCBIfam" id="TIGR03831">
    <property type="entry name" value="YgiT_finger"/>
    <property type="match status" value="1"/>
</dbReference>
<keyword evidence="2" id="KW-1185">Reference proteome</keyword>